<name>A0A562W8L0_9BACT</name>
<dbReference type="CDD" id="cd02440">
    <property type="entry name" value="AdoMet_MTases"/>
    <property type="match status" value="1"/>
</dbReference>
<reference evidence="7 8" key="1">
    <citation type="submission" date="2019-07" db="EMBL/GenBank/DDBJ databases">
        <title>Genomic Encyclopedia of Archaeal and Bacterial Type Strains, Phase II (KMG-II): from individual species to whole genera.</title>
        <authorList>
            <person name="Goeker M."/>
        </authorList>
    </citation>
    <scope>NUCLEOTIDE SEQUENCE [LARGE SCALE GENOMIC DNA]</scope>
    <source>
        <strain evidence="7 8">ATCC BAA-1139</strain>
    </source>
</reference>
<evidence type="ECO:0000256" key="2">
    <source>
        <dbReference type="ARBA" id="ARBA00012534"/>
    </source>
</evidence>
<dbReference type="InterPro" id="IPR050903">
    <property type="entry name" value="Bact_Chemotaxis_MeTrfase"/>
</dbReference>
<dbReference type="SUPFAM" id="SSF47757">
    <property type="entry name" value="Chemotaxis receptor methyltransferase CheR, N-terminal domain"/>
    <property type="match status" value="1"/>
</dbReference>
<keyword evidence="8" id="KW-1185">Reference proteome</keyword>
<comment type="catalytic activity">
    <reaction evidence="1">
        <text>L-glutamyl-[protein] + S-adenosyl-L-methionine = [protein]-L-glutamate 5-O-methyl ester + S-adenosyl-L-homocysteine</text>
        <dbReference type="Rhea" id="RHEA:24452"/>
        <dbReference type="Rhea" id="RHEA-COMP:10208"/>
        <dbReference type="Rhea" id="RHEA-COMP:10311"/>
        <dbReference type="ChEBI" id="CHEBI:29973"/>
        <dbReference type="ChEBI" id="CHEBI:57856"/>
        <dbReference type="ChEBI" id="CHEBI:59789"/>
        <dbReference type="ChEBI" id="CHEBI:82795"/>
        <dbReference type="EC" id="2.1.1.80"/>
    </reaction>
</comment>
<dbReference type="PANTHER" id="PTHR24422:SF26">
    <property type="entry name" value="CHEMOTAXIS PROTEIN METHYLTRANSFERASE"/>
    <property type="match status" value="1"/>
</dbReference>
<evidence type="ECO:0000256" key="5">
    <source>
        <dbReference type="ARBA" id="ARBA00022691"/>
    </source>
</evidence>
<dbReference type="PROSITE" id="PS50123">
    <property type="entry name" value="CHER"/>
    <property type="match status" value="1"/>
</dbReference>
<dbReference type="RefSeq" id="WP_407925375.1">
    <property type="nucleotide sequence ID" value="NZ_VLLN01000005.1"/>
</dbReference>
<proteinExistence type="predicted"/>
<accession>A0A562W8L0</accession>
<dbReference type="GO" id="GO:0008983">
    <property type="term" value="F:protein-glutamate O-methyltransferase activity"/>
    <property type="evidence" value="ECO:0007669"/>
    <property type="project" value="UniProtKB-EC"/>
</dbReference>
<evidence type="ECO:0000256" key="4">
    <source>
        <dbReference type="ARBA" id="ARBA00022679"/>
    </source>
</evidence>
<gene>
    <name evidence="7" type="ORF">JN12_01171</name>
</gene>
<evidence type="ECO:0000259" key="6">
    <source>
        <dbReference type="PROSITE" id="PS50123"/>
    </source>
</evidence>
<dbReference type="Pfam" id="PF01739">
    <property type="entry name" value="CheR"/>
    <property type="match status" value="1"/>
</dbReference>
<dbReference type="InterPro" id="IPR022641">
    <property type="entry name" value="CheR_N"/>
</dbReference>
<dbReference type="Pfam" id="PF03705">
    <property type="entry name" value="CheR_N"/>
    <property type="match status" value="1"/>
</dbReference>
<dbReference type="InterPro" id="IPR022642">
    <property type="entry name" value="CheR_C"/>
</dbReference>
<dbReference type="Proteomes" id="UP000319449">
    <property type="component" value="Unassembled WGS sequence"/>
</dbReference>
<comment type="caution">
    <text evidence="7">The sequence shown here is derived from an EMBL/GenBank/DDBJ whole genome shotgun (WGS) entry which is preliminary data.</text>
</comment>
<organism evidence="7 8">
    <name type="scientific">Geobacter argillaceus</name>
    <dbReference type="NCBI Taxonomy" id="345631"/>
    <lineage>
        <taxon>Bacteria</taxon>
        <taxon>Pseudomonadati</taxon>
        <taxon>Thermodesulfobacteriota</taxon>
        <taxon>Desulfuromonadia</taxon>
        <taxon>Geobacterales</taxon>
        <taxon>Geobacteraceae</taxon>
        <taxon>Geobacter</taxon>
    </lineage>
</organism>
<dbReference type="PRINTS" id="PR00996">
    <property type="entry name" value="CHERMTFRASE"/>
</dbReference>
<dbReference type="GO" id="GO:0032259">
    <property type="term" value="P:methylation"/>
    <property type="evidence" value="ECO:0007669"/>
    <property type="project" value="UniProtKB-KW"/>
</dbReference>
<dbReference type="EMBL" id="VLLN01000005">
    <property type="protein sequence ID" value="TWJ26465.1"/>
    <property type="molecule type" value="Genomic_DNA"/>
</dbReference>
<keyword evidence="3 7" id="KW-0489">Methyltransferase</keyword>
<dbReference type="InterPro" id="IPR000780">
    <property type="entry name" value="CheR_MeTrfase"/>
</dbReference>
<feature type="domain" description="CheR-type methyltransferase" evidence="6">
    <location>
        <begin position="10"/>
        <end position="290"/>
    </location>
</feature>
<dbReference type="Gene3D" id="1.10.155.10">
    <property type="entry name" value="Chemotaxis receptor methyltransferase CheR, N-terminal domain"/>
    <property type="match status" value="1"/>
</dbReference>
<dbReference type="InterPro" id="IPR036804">
    <property type="entry name" value="CheR_N_sf"/>
</dbReference>
<dbReference type="InterPro" id="IPR029063">
    <property type="entry name" value="SAM-dependent_MTases_sf"/>
</dbReference>
<keyword evidence="5" id="KW-0949">S-adenosyl-L-methionine</keyword>
<dbReference type="Gene3D" id="3.40.50.150">
    <property type="entry name" value="Vaccinia Virus protein VP39"/>
    <property type="match status" value="1"/>
</dbReference>
<evidence type="ECO:0000313" key="7">
    <source>
        <dbReference type="EMBL" id="TWJ26465.1"/>
    </source>
</evidence>
<dbReference type="SUPFAM" id="SSF53335">
    <property type="entry name" value="S-adenosyl-L-methionine-dependent methyltransferases"/>
    <property type="match status" value="1"/>
</dbReference>
<protein>
    <recommendedName>
        <fullName evidence="2">protein-glutamate O-methyltransferase</fullName>
        <ecNumber evidence="2">2.1.1.80</ecNumber>
    </recommendedName>
</protein>
<keyword evidence="4 7" id="KW-0808">Transferase</keyword>
<dbReference type="EC" id="2.1.1.80" evidence="2"/>
<evidence type="ECO:0000256" key="3">
    <source>
        <dbReference type="ARBA" id="ARBA00022603"/>
    </source>
</evidence>
<sequence length="290" mass="33536">MFSSATSMPTAERNPALSGKDFTRLSSFIYEHCGIKMPPAKKTMLEARLQKRLRALSMPSFSDYCEYLFSQEGLRNELIMMVDLVTTNKTDFFREPAHFTYLVNTVIPEWQKKTGGRRPLNVWSAGCSTGEEPYTLAMVLSEVAAAQQDGFSYQIMATDISTRVLERAKKAVYDEDRIDPVPMQLRRKYLLRSKDRTNPLVRIVPELRSRIRFSRLNFMDSDFGFKEQLDIIFCRNVIIYFDRKTQERLLNKFHGHLRAGGWIFMGHSETLNGLDVPLVQVHPTVYRKPA</sequence>
<dbReference type="AlphaFoldDB" id="A0A562W8L0"/>
<evidence type="ECO:0000256" key="1">
    <source>
        <dbReference type="ARBA" id="ARBA00001541"/>
    </source>
</evidence>
<dbReference type="SMART" id="SM00138">
    <property type="entry name" value="MeTrc"/>
    <property type="match status" value="1"/>
</dbReference>
<dbReference type="PIRSF" id="PIRSF000410">
    <property type="entry name" value="CheR"/>
    <property type="match status" value="1"/>
</dbReference>
<evidence type="ECO:0000313" key="8">
    <source>
        <dbReference type="Proteomes" id="UP000319449"/>
    </source>
</evidence>
<dbReference type="InterPro" id="IPR026024">
    <property type="entry name" value="Chemotaxis_MeTrfase_CheR"/>
</dbReference>
<dbReference type="PANTHER" id="PTHR24422">
    <property type="entry name" value="CHEMOTAXIS PROTEIN METHYLTRANSFERASE"/>
    <property type="match status" value="1"/>
</dbReference>